<evidence type="ECO:0000313" key="1">
    <source>
        <dbReference type="EMBL" id="MBD0777800.1"/>
    </source>
</evidence>
<name>A0ABR7V1J2_9FLAO</name>
<organism evidence="1 2">
    <name type="scientific">Maribacter aquimaris</name>
    <dbReference type="NCBI Taxonomy" id="2737171"/>
    <lineage>
        <taxon>Bacteria</taxon>
        <taxon>Pseudomonadati</taxon>
        <taxon>Bacteroidota</taxon>
        <taxon>Flavobacteriia</taxon>
        <taxon>Flavobacteriales</taxon>
        <taxon>Flavobacteriaceae</taxon>
        <taxon>Maribacter</taxon>
    </lineage>
</organism>
<dbReference type="Gene3D" id="2.160.20.10">
    <property type="entry name" value="Single-stranded right-handed beta-helix, Pectin lyase-like"/>
    <property type="match status" value="1"/>
</dbReference>
<dbReference type="InterPro" id="IPR011050">
    <property type="entry name" value="Pectin_lyase_fold/virulence"/>
</dbReference>
<gene>
    <name evidence="1" type="ORF">HPE56_08345</name>
</gene>
<dbReference type="RefSeq" id="WP_188243315.1">
    <property type="nucleotide sequence ID" value="NZ_JABTCF010000004.1"/>
</dbReference>
<comment type="caution">
    <text evidence="1">The sequence shown here is derived from an EMBL/GenBank/DDBJ whole genome shotgun (WGS) entry which is preliminary data.</text>
</comment>
<evidence type="ECO:0008006" key="3">
    <source>
        <dbReference type="Google" id="ProtNLM"/>
    </source>
</evidence>
<protein>
    <recommendedName>
        <fullName evidence="3">Pectate lyase superfamily protein domain-containing protein</fullName>
    </recommendedName>
</protein>
<dbReference type="InterPro" id="IPR012334">
    <property type="entry name" value="Pectin_lyas_fold"/>
</dbReference>
<sequence>MELLHIKSITLTLLLLFYSFGSVCNGENSSKTIPHVQVQNGFVNAADYGFSPEASGQENVLALQRAVDNGGTIVVSTPGTYEISSTVYIGSNTSLKFGNNVFLKKVNDEGGFTHVLLNKGALTKTYDQNVLIEGLNLEVNGIVKASTEVFGLRGQIAFFYIKDLRIERFRCLDVTGSQFAIHVCSFEDISINDVIVKGEKDGIHLGKGKRFIISNGVFQTLDDAVALNAHDYASSNPELGWIEDCIVEKCYDLDDDRDKVGYFCRILAGGWIDWKPGMKVQNSDAVVSNGTIYRVKGRPDNTIYQSVTRPVHKNGSQVLDGITWVMVQDDPVHSAGVRNVSFRDIFLEKPRTSFSIHFDNDRYSRSYYPGAEIPIQEQLTFDNIRVLHDQPIPLISVNTPVDVFTISNSSIRDNKISFHGNKSMSDYLKTQINIYGCTFNNDGQLQLVTNSVEGKEIFLKTSSNIEVNDSFSATVIPGGGKIVVESDLTGLNNK</sequence>
<accession>A0ABR7V1J2</accession>
<proteinExistence type="predicted"/>
<keyword evidence="2" id="KW-1185">Reference proteome</keyword>
<reference evidence="1" key="1">
    <citation type="submission" date="2020-05" db="EMBL/GenBank/DDBJ databases">
        <title>The draft genome sequence of Maribacter sp. ANRC-HE7.</title>
        <authorList>
            <person name="Mu L."/>
        </authorList>
    </citation>
    <scope>NUCLEOTIDE SEQUENCE</scope>
    <source>
        <strain evidence="1">ANRC-HE7</strain>
    </source>
</reference>
<evidence type="ECO:0000313" key="2">
    <source>
        <dbReference type="Proteomes" id="UP001166021"/>
    </source>
</evidence>
<dbReference type="Proteomes" id="UP001166021">
    <property type="component" value="Unassembled WGS sequence"/>
</dbReference>
<dbReference type="EMBL" id="JABTCF010000004">
    <property type="protein sequence ID" value="MBD0777800.1"/>
    <property type="molecule type" value="Genomic_DNA"/>
</dbReference>
<dbReference type="SUPFAM" id="SSF51126">
    <property type="entry name" value="Pectin lyase-like"/>
    <property type="match status" value="1"/>
</dbReference>